<comment type="similarity">
    <text evidence="1">Belongs to the CCR4/nocturin family.</text>
</comment>
<dbReference type="InterPro" id="IPR005135">
    <property type="entry name" value="Endo/exonuclease/phosphatase"/>
</dbReference>
<dbReference type="OMA" id="PEISNWA"/>
<dbReference type="GO" id="GO:0006139">
    <property type="term" value="P:nucleobase-containing compound metabolic process"/>
    <property type="evidence" value="ECO:0007669"/>
    <property type="project" value="UniProtKB-ARBA"/>
</dbReference>
<reference evidence="5 6" key="1">
    <citation type="submission" date="2016-07" db="EMBL/GenBank/DDBJ databases">
        <title>Pervasive Adenine N6-methylation of Active Genes in Fungi.</title>
        <authorList>
            <consortium name="DOE Joint Genome Institute"/>
            <person name="Mondo S.J."/>
            <person name="Dannebaum R.O."/>
            <person name="Kuo R.C."/>
            <person name="Labutti K."/>
            <person name="Haridas S."/>
            <person name="Kuo A."/>
            <person name="Salamov A."/>
            <person name="Ahrendt S.R."/>
            <person name="Lipzen A."/>
            <person name="Sullivan W."/>
            <person name="Andreopoulos W.B."/>
            <person name="Clum A."/>
            <person name="Lindquist E."/>
            <person name="Daum C."/>
            <person name="Ramamoorthy G.K."/>
            <person name="Gryganskyi A."/>
            <person name="Culley D."/>
            <person name="Magnuson J.K."/>
            <person name="James T.Y."/>
            <person name="O'Malley M.A."/>
            <person name="Stajich J.E."/>
            <person name="Spatafora J.W."/>
            <person name="Visel A."/>
            <person name="Grigoriev I.V."/>
        </authorList>
    </citation>
    <scope>NUCLEOTIDE SEQUENCE [LARGE SCALE GENOMIC DNA]</scope>
    <source>
        <strain evidence="5 6">12-1054</strain>
    </source>
</reference>
<dbReference type="OrthoDB" id="428734at2759"/>
<evidence type="ECO:0000256" key="2">
    <source>
        <dbReference type="ARBA" id="ARBA00022801"/>
    </source>
</evidence>
<keyword evidence="5" id="KW-0269">Exonuclease</keyword>
<dbReference type="GO" id="GO:0000175">
    <property type="term" value="F:3'-5'-RNA exonuclease activity"/>
    <property type="evidence" value="ECO:0007669"/>
    <property type="project" value="TreeGrafter"/>
</dbReference>
<organism evidence="5 6">
    <name type="scientific">Protomyces lactucae-debilis</name>
    <dbReference type="NCBI Taxonomy" id="2754530"/>
    <lineage>
        <taxon>Eukaryota</taxon>
        <taxon>Fungi</taxon>
        <taxon>Dikarya</taxon>
        <taxon>Ascomycota</taxon>
        <taxon>Taphrinomycotina</taxon>
        <taxon>Taphrinomycetes</taxon>
        <taxon>Taphrinales</taxon>
        <taxon>Protomycetaceae</taxon>
        <taxon>Protomyces</taxon>
    </lineage>
</organism>
<evidence type="ECO:0000259" key="4">
    <source>
        <dbReference type="Pfam" id="PF03372"/>
    </source>
</evidence>
<dbReference type="PANTHER" id="PTHR12121">
    <property type="entry name" value="CARBON CATABOLITE REPRESSOR PROTEIN 4"/>
    <property type="match status" value="1"/>
</dbReference>
<dbReference type="InterPro" id="IPR050410">
    <property type="entry name" value="CCR4/nocturin_mRNA_transcr"/>
</dbReference>
<sequence length="439" mass="49762">MTTDAPATKPHDAEAPISKIKQKHLKPSPEEIARIRSERQAKRQRLAVERKEQRVPEVNAHGFPTAFIKRVLTPLPGVECSAIAKSRFTLMTYNILAQTLVRRKLFPTSGEALKWKNRQDVLVNELRHYSPTVMALQEVGEDMLESRLEQYLKDRNYGYEFHKGRGKQHGLVIAFNKDRFELVHSARINYDESEDNQKATHPSNTNNVGLCCVLREKGSGKLLTLATTHLWWHPQGTCERARQIALLRAFVFQVDAEHGQGHVILAGDFNTEPIDPSYKSLTERPFHLDEQGRTILETSSSYKALKDTEGLDDEADEVMEETVTDALESGTNDVPSWQPVLNELAQGPRLFSMYGQHYHKIDADNVQLPSREPVCTNYANVYRGALDYILTRSPGGIADSMPITQLLMMPDIKLLDRGQPQVNEFPSDHFCLMAEFSVD</sequence>
<dbReference type="Pfam" id="PF03372">
    <property type="entry name" value="Exo_endo_phos"/>
    <property type="match status" value="1"/>
</dbReference>
<evidence type="ECO:0000313" key="6">
    <source>
        <dbReference type="Proteomes" id="UP000193685"/>
    </source>
</evidence>
<dbReference type="RefSeq" id="XP_040727638.1">
    <property type="nucleotide sequence ID" value="XM_040866023.1"/>
</dbReference>
<evidence type="ECO:0000256" key="1">
    <source>
        <dbReference type="ARBA" id="ARBA00010774"/>
    </source>
</evidence>
<dbReference type="SUPFAM" id="SSF56219">
    <property type="entry name" value="DNase I-like"/>
    <property type="match status" value="1"/>
</dbReference>
<name>A0A1Y2FRZ9_PROLT</name>
<dbReference type="GeneID" id="63782622"/>
<dbReference type="GO" id="GO:0004519">
    <property type="term" value="F:endonuclease activity"/>
    <property type="evidence" value="ECO:0007669"/>
    <property type="project" value="UniProtKB-KW"/>
</dbReference>
<proteinExistence type="inferred from homology"/>
<evidence type="ECO:0000256" key="3">
    <source>
        <dbReference type="SAM" id="MobiDB-lite"/>
    </source>
</evidence>
<keyword evidence="2" id="KW-0378">Hydrolase</keyword>
<accession>A0A1Y2FRZ9</accession>
<feature type="domain" description="Endonuclease/exonuclease/phosphatase" evidence="4">
    <location>
        <begin position="91"/>
        <end position="429"/>
    </location>
</feature>
<keyword evidence="5" id="KW-0540">Nuclease</keyword>
<dbReference type="Proteomes" id="UP000193685">
    <property type="component" value="Unassembled WGS sequence"/>
</dbReference>
<comment type="caution">
    <text evidence="5">The sequence shown here is derived from an EMBL/GenBank/DDBJ whole genome shotgun (WGS) entry which is preliminary data.</text>
</comment>
<evidence type="ECO:0000313" key="5">
    <source>
        <dbReference type="EMBL" id="ORY86782.1"/>
    </source>
</evidence>
<dbReference type="EMBL" id="MCFI01000002">
    <property type="protein sequence ID" value="ORY86782.1"/>
    <property type="molecule type" value="Genomic_DNA"/>
</dbReference>
<keyword evidence="5" id="KW-0255">Endonuclease</keyword>
<keyword evidence="6" id="KW-1185">Reference proteome</keyword>
<dbReference type="PANTHER" id="PTHR12121:SF45">
    <property type="entry name" value="NOCTURNIN"/>
    <property type="match status" value="1"/>
</dbReference>
<dbReference type="AlphaFoldDB" id="A0A1Y2FRZ9"/>
<dbReference type="Gene3D" id="3.60.10.10">
    <property type="entry name" value="Endonuclease/exonuclease/phosphatase"/>
    <property type="match status" value="1"/>
</dbReference>
<feature type="region of interest" description="Disordered" evidence="3">
    <location>
        <begin position="1"/>
        <end position="30"/>
    </location>
</feature>
<protein>
    <submittedName>
        <fullName evidence="5">Endonuclease/exonuclease/phosphatase</fullName>
    </submittedName>
</protein>
<dbReference type="InterPro" id="IPR036691">
    <property type="entry name" value="Endo/exonu/phosph_ase_sf"/>
</dbReference>
<gene>
    <name evidence="5" type="ORF">BCR37DRAFT_123635</name>
</gene>